<protein>
    <recommendedName>
        <fullName evidence="3">BFN domain-containing protein</fullName>
    </recommendedName>
</protein>
<dbReference type="GO" id="GO:0030891">
    <property type="term" value="C:VCB complex"/>
    <property type="evidence" value="ECO:0007669"/>
    <property type="project" value="TreeGrafter"/>
</dbReference>
<evidence type="ECO:0000256" key="1">
    <source>
        <dbReference type="ARBA" id="ARBA00009095"/>
    </source>
</evidence>
<dbReference type="InterPro" id="IPR036104">
    <property type="entry name" value="BFN_sf"/>
</dbReference>
<comment type="similarity">
    <text evidence="1">Belongs to the bifunctional nuclease family.</text>
</comment>
<feature type="domain" description="BFN" evidence="3">
    <location>
        <begin position="65"/>
        <end position="199"/>
    </location>
</feature>
<dbReference type="PROSITE" id="PS51658">
    <property type="entry name" value="BFN"/>
    <property type="match status" value="1"/>
</dbReference>
<accession>A0A7S3UAR4</accession>
<organism evidence="4">
    <name type="scientific">Picocystis salinarum</name>
    <dbReference type="NCBI Taxonomy" id="88271"/>
    <lineage>
        <taxon>Eukaryota</taxon>
        <taxon>Viridiplantae</taxon>
        <taxon>Chlorophyta</taxon>
        <taxon>Picocystophyceae</taxon>
        <taxon>Picocystales</taxon>
        <taxon>Picocystaceae</taxon>
        <taxon>Picocystis</taxon>
    </lineage>
</organism>
<evidence type="ECO:0000256" key="2">
    <source>
        <dbReference type="ARBA" id="ARBA00025428"/>
    </source>
</evidence>
<dbReference type="Gene3D" id="3.10.690.10">
    <property type="entry name" value="Bifunctional nuclease domain"/>
    <property type="match status" value="1"/>
</dbReference>
<evidence type="ECO:0000313" key="4">
    <source>
        <dbReference type="EMBL" id="CAE0608382.1"/>
    </source>
</evidence>
<dbReference type="Pfam" id="PF02577">
    <property type="entry name" value="BFN_dom"/>
    <property type="match status" value="1"/>
</dbReference>
<dbReference type="PANTHER" id="PTHR15160:SF1">
    <property type="entry name" value="VON HIPPEL-LINDAU DISEASE TUMOR SUPPRESSOR"/>
    <property type="match status" value="1"/>
</dbReference>
<name>A0A7S3UAR4_9CHLO</name>
<dbReference type="SUPFAM" id="SSF103256">
    <property type="entry name" value="Hypothetical protein TM0160"/>
    <property type="match status" value="1"/>
</dbReference>
<dbReference type="GO" id="GO:0005634">
    <property type="term" value="C:nucleus"/>
    <property type="evidence" value="ECO:0007669"/>
    <property type="project" value="TreeGrafter"/>
</dbReference>
<evidence type="ECO:0000259" key="3">
    <source>
        <dbReference type="PROSITE" id="PS51658"/>
    </source>
</evidence>
<sequence length="319" mass="35530">MATTTTYAGRVMPSTWRIACTAGWNHGKGGLAHVATDGRKRGCRRRGMGVVRARPEDQDDEQERYVQAYVDNVGRTANQGHVIFLKLFSSDLVIPVFVGDFECTALIKEINKRTTARPMTHDLMKNSLQALSVTVARVKVTKLVDNTYYASIFYLKTDQQQEIEVEVDARPSDAINMAVRFGAPIFVNQKIVDVSAYSLRAEAGPQVANEASAPAVAFDIAKAIQAAGQRHLDPTTHLRAHLAVAVQEERYEDASRLRDEIDRVIATDRFHSLIVAIEKALEDRRYDEAAQLHEELIQLEASEDAGDLSVENNHRKQDA</sequence>
<dbReference type="GO" id="GO:0004518">
    <property type="term" value="F:nuclease activity"/>
    <property type="evidence" value="ECO:0007669"/>
    <property type="project" value="InterPro"/>
</dbReference>
<comment type="function">
    <text evidence="2">Bifunctional nuclease with both RNase and DNase activities. Involved in basal defense response. Participates in abscisic acid-derived callose deposition following infection by a necrotrophic pathogen.</text>
</comment>
<dbReference type="EMBL" id="HBIS01002470">
    <property type="protein sequence ID" value="CAE0608382.1"/>
    <property type="molecule type" value="Transcribed_RNA"/>
</dbReference>
<dbReference type="GO" id="GO:0016567">
    <property type="term" value="P:protein ubiquitination"/>
    <property type="evidence" value="ECO:0007669"/>
    <property type="project" value="TreeGrafter"/>
</dbReference>
<reference evidence="4" key="1">
    <citation type="submission" date="2021-01" db="EMBL/GenBank/DDBJ databases">
        <authorList>
            <person name="Corre E."/>
            <person name="Pelletier E."/>
            <person name="Niang G."/>
            <person name="Scheremetjew M."/>
            <person name="Finn R."/>
            <person name="Kale V."/>
            <person name="Holt S."/>
            <person name="Cochrane G."/>
            <person name="Meng A."/>
            <person name="Brown T."/>
            <person name="Cohen L."/>
        </authorList>
    </citation>
    <scope>NUCLEOTIDE SEQUENCE</scope>
    <source>
        <strain evidence="4">CCMP1897</strain>
    </source>
</reference>
<dbReference type="InterPro" id="IPR003729">
    <property type="entry name" value="Bi_nuclease_dom"/>
</dbReference>
<dbReference type="AlphaFoldDB" id="A0A7S3UAR4"/>
<proteinExistence type="inferred from homology"/>
<gene>
    <name evidence="4" type="ORF">PSAL00342_LOCUS2199</name>
</gene>
<dbReference type="PANTHER" id="PTHR15160">
    <property type="entry name" value="VON HIPPEL-LINDAU PROTEIN"/>
    <property type="match status" value="1"/>
</dbReference>